<evidence type="ECO:0000259" key="2">
    <source>
        <dbReference type="Pfam" id="PF20432"/>
    </source>
</evidence>
<dbReference type="eggNOG" id="COG5642">
    <property type="taxonomic scope" value="Bacteria"/>
</dbReference>
<sequence length="119" mass="13419">MALSSPARPANPLPRFAEVATSLGMSREEQAKFLGLSRSSYFRYLKAQEVDPGVAALAEYLPRAYEHLLELFGNEEDVRNWLLYPNLALGRERPLNLLRSLRGYEAVLETAKQGVYGVY</sequence>
<dbReference type="EMBL" id="CP002362">
    <property type="protein sequence ID" value="ADR37714.1"/>
    <property type="molecule type" value="Genomic_DNA"/>
</dbReference>
<dbReference type="Pfam" id="PF09722">
    <property type="entry name" value="Xre_MbcA_ParS_C"/>
    <property type="match status" value="1"/>
</dbReference>
<feature type="domain" description="Antitoxin Xre/MbcA/ParS-like toxin-binding" evidence="1">
    <location>
        <begin position="68"/>
        <end position="109"/>
    </location>
</feature>
<dbReference type="Proteomes" id="UP000008722">
    <property type="component" value="Plasmid pOCEPR01"/>
</dbReference>
<dbReference type="KEGG" id="opr:Ocepr_2266"/>
<dbReference type="OrthoDB" id="428683at2"/>
<dbReference type="Pfam" id="PF20432">
    <property type="entry name" value="Xre-like-HTH"/>
    <property type="match status" value="1"/>
</dbReference>
<reference evidence="3 4" key="2">
    <citation type="journal article" date="2011" name="Stand. Genomic Sci.">
        <title>Complete genome sequence of Oceanithermus profundus type strain (506).</title>
        <authorList>
            <person name="Pati A."/>
            <person name="Zhang X."/>
            <person name="Lapidus A."/>
            <person name="Nolan M."/>
            <person name="Lucas S."/>
            <person name="Del Rio T.G."/>
            <person name="Tice H."/>
            <person name="Cheng J.F."/>
            <person name="Tapia R."/>
            <person name="Han C."/>
            <person name="Goodwin L."/>
            <person name="Pitluck S."/>
            <person name="Liolios K."/>
            <person name="Pagani I."/>
            <person name="Ivanova N."/>
            <person name="Mavromatis K."/>
            <person name="Chen A."/>
            <person name="Palaniappan K."/>
            <person name="Hauser L."/>
            <person name="Jeffries C.D."/>
            <person name="Brambilla E.M."/>
            <person name="Rohl A."/>
            <person name="Mwirichia R."/>
            <person name="Rohde M."/>
            <person name="Tindall B.J."/>
            <person name="Sikorski J."/>
            <person name="Wirth R."/>
            <person name="Goker M."/>
            <person name="Woyke T."/>
            <person name="Detter J.C."/>
            <person name="Bristow J."/>
            <person name="Eisen J.A."/>
            <person name="Markowitz V."/>
            <person name="Hugenholtz P."/>
            <person name="Kyrpides N.C."/>
            <person name="Klenk H.P."/>
            <person name="Land M."/>
        </authorList>
    </citation>
    <scope>NUCLEOTIDE SEQUENCE [LARGE SCALE GENOMIC DNA]</scope>
    <source>
        <strain evidence="4">DSM 14977 / NBRC 100410 / VKM B-2274 / 506</strain>
        <plasmid evidence="4">Plasmid pOCEPR01</plasmid>
    </source>
</reference>
<geneLocation type="plasmid" evidence="3 4">
    <name>pOCEPR01</name>
</geneLocation>
<accession>E4UAS9</accession>
<keyword evidence="3" id="KW-0614">Plasmid</keyword>
<keyword evidence="4" id="KW-1185">Reference proteome</keyword>
<evidence type="ECO:0000259" key="1">
    <source>
        <dbReference type="Pfam" id="PF09722"/>
    </source>
</evidence>
<protein>
    <submittedName>
        <fullName evidence="3">Uncharacterized protein</fullName>
    </submittedName>
</protein>
<organism evidence="3 4">
    <name type="scientific">Oceanithermus profundus (strain DSM 14977 / NBRC 100410 / VKM B-2274 / 506)</name>
    <dbReference type="NCBI Taxonomy" id="670487"/>
    <lineage>
        <taxon>Bacteria</taxon>
        <taxon>Thermotogati</taxon>
        <taxon>Deinococcota</taxon>
        <taxon>Deinococci</taxon>
        <taxon>Thermales</taxon>
        <taxon>Thermaceae</taxon>
        <taxon>Oceanithermus</taxon>
    </lineage>
</organism>
<dbReference type="InterPro" id="IPR046847">
    <property type="entry name" value="Xre-like_HTH"/>
</dbReference>
<dbReference type="RefSeq" id="WP_013449694.1">
    <property type="nucleotide sequence ID" value="NC_014753.1"/>
</dbReference>
<proteinExistence type="predicted"/>
<gene>
    <name evidence="3" type="ordered locus">Ocepr_2266</name>
</gene>
<feature type="domain" description="Antitoxin Xre-like helix-turn-helix" evidence="2">
    <location>
        <begin position="5"/>
        <end position="48"/>
    </location>
</feature>
<dbReference type="InterPro" id="IPR024467">
    <property type="entry name" value="Xre/MbcA/ParS-like_toxin-bd"/>
</dbReference>
<dbReference type="HOGENOM" id="CLU_2058965_0_0_0"/>
<evidence type="ECO:0000313" key="3">
    <source>
        <dbReference type="EMBL" id="ADR37714.1"/>
    </source>
</evidence>
<name>E4UAS9_OCEP5</name>
<evidence type="ECO:0000313" key="4">
    <source>
        <dbReference type="Proteomes" id="UP000008722"/>
    </source>
</evidence>
<dbReference type="GO" id="GO:0003677">
    <property type="term" value="F:DNA binding"/>
    <property type="evidence" value="ECO:0007669"/>
    <property type="project" value="InterPro"/>
</dbReference>
<dbReference type="AlphaFoldDB" id="E4UAS9"/>
<reference evidence="4" key="1">
    <citation type="submission" date="2010-11" db="EMBL/GenBank/DDBJ databases">
        <title>The complete sequence of plasmid of Oceanithermus profundus DSM 14977.</title>
        <authorList>
            <consortium name="US DOE Joint Genome Institute (JGI-PGF)"/>
            <person name="Lucas S."/>
            <person name="Copeland A."/>
            <person name="Lapidus A."/>
            <person name="Bruce D."/>
            <person name="Goodwin L."/>
            <person name="Pitluck S."/>
            <person name="Kyrpides N."/>
            <person name="Mavromatis K."/>
            <person name="Pagani I."/>
            <person name="Ivanova N."/>
            <person name="Zhang X."/>
            <person name="Brettin T."/>
            <person name="Detter J.C."/>
            <person name="Tapia R."/>
            <person name="Han C."/>
            <person name="Land M."/>
            <person name="Hauser L."/>
            <person name="Markowitz V."/>
            <person name="Cheng J.-F."/>
            <person name="Hugenholtz P."/>
            <person name="Woyke T."/>
            <person name="Wu D."/>
            <person name="Tindall B."/>
            <person name="Faehnrich R."/>
            <person name="Brambilla E."/>
            <person name="Klenk H.-P."/>
            <person name="Eisen J.A."/>
        </authorList>
    </citation>
    <scope>NUCLEOTIDE SEQUENCE [LARGE SCALE GENOMIC DNA]</scope>
    <source>
        <strain evidence="4">DSM 14977 / NBRC 100410 / VKM B-2274 / 506</strain>
        <plasmid evidence="4">Plasmid pOCEPR01</plasmid>
    </source>
</reference>